<dbReference type="InterPro" id="IPR000387">
    <property type="entry name" value="Tyr_Pase_dom"/>
</dbReference>
<evidence type="ECO:0000313" key="5">
    <source>
        <dbReference type="EMBL" id="UMM33318.1"/>
    </source>
</evidence>
<dbReference type="PROSITE" id="PS50056">
    <property type="entry name" value="TYR_PHOSPHATASE_2"/>
    <property type="match status" value="1"/>
</dbReference>
<evidence type="ECO:0000313" key="6">
    <source>
        <dbReference type="Proteomes" id="UP000829354"/>
    </source>
</evidence>
<dbReference type="CDD" id="cd00047">
    <property type="entry name" value="PTPc"/>
    <property type="match status" value="1"/>
</dbReference>
<protein>
    <recommendedName>
        <fullName evidence="7">Protein-tyrosine-phosphatase</fullName>
    </recommendedName>
</protein>
<dbReference type="SUPFAM" id="SSF52799">
    <property type="entry name" value="(Phosphotyrosine protein) phosphatases II"/>
    <property type="match status" value="1"/>
</dbReference>
<dbReference type="InterPro" id="IPR003595">
    <property type="entry name" value="Tyr_Pase_cat"/>
</dbReference>
<dbReference type="Pfam" id="PF01030">
    <property type="entry name" value="Recep_L_domain"/>
    <property type="match status" value="3"/>
</dbReference>
<dbReference type="InterPro" id="IPR036941">
    <property type="entry name" value="Rcpt_L-dom_sf"/>
</dbReference>
<dbReference type="PROSITE" id="PS00383">
    <property type="entry name" value="TYR_PHOSPHATASE_1"/>
    <property type="match status" value="1"/>
</dbReference>
<feature type="signal peptide" evidence="2">
    <location>
        <begin position="1"/>
        <end position="19"/>
    </location>
</feature>
<feature type="transmembrane region" description="Helical" evidence="1">
    <location>
        <begin position="1471"/>
        <end position="1495"/>
    </location>
</feature>
<evidence type="ECO:0000256" key="2">
    <source>
        <dbReference type="SAM" id="SignalP"/>
    </source>
</evidence>
<sequence>MNFCFLVFLLTLFKTWVSGDLSEVRASTSRHLECESNCVFIYTNLTNLNIAYFPTNCSTVCASIEIGYKYNVTEEQLEITFKNLKKLIGSVEIKETDYTRGKFLAGLESFQSHYGSMRFVNNRFLTELDLSNLTSVTGDRIEILGNSEMTQLKMPNLKNLTNPPSEYIPKTNVKVVIAFLSKDYCIRFDEMEHFLSTDGNFNSIYANYCTPILEDRICTKPEVNCTRFFGDLMIGPNFTDIESLKSLKSIFGRLLIIGTNLENLNLLENLNFIAPLGWESDTSIALKYENQKSWALQIVNNTKLQDFHLPNLKRIRSDSATPVIMKNNSEEVLFDLKSCEKLKNSVLNVLIQVDGAYCYVIEENVKTRNANNEKNQIIMYAIIAGVYDSVVEWVSNMKMTESGLTNLKNISCNDFTISDSSKMTKLNMPKFENYQGTNNLVISRLASDFCMSGDEIKGFLTTTTVPANVEISGKLCDFVKNDKSCTKDVSDGCTDFYGDLTIGPNFSDLEKLKSLETIIGTLFLNATNFIDLSIFENLHYIIQIDQKKSALKVEGNEMLNSALFPSLKRIFSTSPLESVIFKNNHENLKNDPMTCYKIRNSVMPSSLWVPDFDDISCEDMKVVNTPAPETPAVTQVLGNPIQQYRTIMKIIKIATPTSPKQSIVPFVSGYPSSNISLYSSKHSAYINSNDYYTDYDSPDHHRFRRAATTNDTVSLAVERMQMMARLTNAISLQKQLIGGAVDSDKLISELLHFGSVTASQIHALKFADVSSALELLESLPSKLKDEDSIREIEQLFAKIDKVLKTVDGIKDVTVWPEKSTFKTAIDNLANGKATEFPLIPDLVRSMVKWDISYQESTAANAEASSISDLGKYSSEILTAVEKLKSETPTLSLFPDGKSATEMVQFLDKVVNGIAAVQAETLVLPAKEFKPLENHLKEINHAVTNLMSVRQNVELARNLFVSRANGEKSSSYTLALPEGYRDIIRLMGHFNDPWFLQTVKDKRLSKSLESLKSLEAAIVIENILISKGSSDHNAAAMSDIFKIVSDLETTFATFDLSDIEPLKKCFKKPGKGYKDADVKTLIQKATAIDQKLKELRVVVESLQTDINNATFVSNLQEFVRIGQIVKKNDPASEKKALDEFGKLTIKKDTAKSVKMYTAGNPVTVYSFESLAKDTQKYLGAFEELLKQAPEHVNVLNCFIKVTNTKQTVAAITASKGVRSSANAYKNKVDNALKVLKSVEDTKKDLKTLETSIKGIKDFTSDESDLLFSLENHTQLSNTIGSSANAIGGMIKAIDAKENIDAMKADFSIMAAEAKSANSLSADDKKNLEELAGASLDKMFTGLNSWKSEVKGLTFTNISSYGQVFSKAKKVPAINLDVAKIRKSLKKLIDEVTDSTKKDKLKKVKDGLDSLDGMGMQFASYAKSFDGTSSALGLLEEFFSSFTESISETSQQFIPASNTNDQKSEKDSTQKKVAIICGSVVGVVFIMAICFVLYLCYCYELPENRRQKEKTVNVTVKQFVQSGELQTILMTNEKGSNYLGSLRQILAKQAGLDMVSFKAKDKKTIAKFYENFKKTFVAWGTKIFNAADEDLAENKKTKDVNDVSPFVQQHENETQHLIELVLETRVTVPTVVDEKRPASKLITFVTDFCHANYIPFKNNFRLILCQGPLKEKIVKGIKKLSTIVKFWFMVYEHNASAILMVCKLIEEGEQKCDKYYPENLNDVVVHGPFTIKCIKIATEDEVVHRTFELTVEGQPPRFLSHFNYVGWPDKSVPANATALVKYWKAMRCNPQGGIVHCSAGIGRSGTIAYVETLYQEIYYADNGKVAHQLVFSNLRQSRARVVQTVDQFLFSHYAVIELIVDTVGESNLNAYDKEFVLAVRAAWAEHVAEIEQAKKNATAKKAEEAAKKGKK</sequence>
<keyword evidence="2" id="KW-0732">Signal</keyword>
<feature type="domain" description="Tyrosine-protein phosphatase" evidence="3">
    <location>
        <begin position="1566"/>
        <end position="1856"/>
    </location>
</feature>
<dbReference type="SUPFAM" id="SSF52058">
    <property type="entry name" value="L domain-like"/>
    <property type="match status" value="3"/>
</dbReference>
<dbReference type="SMART" id="SM00453">
    <property type="entry name" value="WSN"/>
    <property type="match status" value="1"/>
</dbReference>
<dbReference type="Pfam" id="PF02206">
    <property type="entry name" value="WSN"/>
    <property type="match status" value="1"/>
</dbReference>
<dbReference type="PROSITE" id="PS50055">
    <property type="entry name" value="TYR_PHOSPHATASE_PTP"/>
    <property type="match status" value="1"/>
</dbReference>
<feature type="domain" description="Tyrosine specific protein phosphatases" evidence="4">
    <location>
        <begin position="1792"/>
        <end position="1847"/>
    </location>
</feature>
<accession>A0AAE9JLE0</accession>
<dbReference type="InterPro" id="IPR003125">
    <property type="entry name" value="WSN"/>
</dbReference>
<organism evidence="5 6">
    <name type="scientific">Caenorhabditis briggsae</name>
    <dbReference type="NCBI Taxonomy" id="6238"/>
    <lineage>
        <taxon>Eukaryota</taxon>
        <taxon>Metazoa</taxon>
        <taxon>Ecdysozoa</taxon>
        <taxon>Nematoda</taxon>
        <taxon>Chromadorea</taxon>
        <taxon>Rhabditida</taxon>
        <taxon>Rhabditina</taxon>
        <taxon>Rhabditomorpha</taxon>
        <taxon>Rhabditoidea</taxon>
        <taxon>Rhabditidae</taxon>
        <taxon>Peloderinae</taxon>
        <taxon>Caenorhabditis</taxon>
    </lineage>
</organism>
<evidence type="ECO:0000256" key="1">
    <source>
        <dbReference type="SAM" id="Phobius"/>
    </source>
</evidence>
<gene>
    <name evidence="5" type="ORF">L5515_006847</name>
</gene>
<dbReference type="InterPro" id="IPR029021">
    <property type="entry name" value="Prot-tyrosine_phosphatase-like"/>
</dbReference>
<evidence type="ECO:0000259" key="4">
    <source>
        <dbReference type="PROSITE" id="PS50056"/>
    </source>
</evidence>
<keyword evidence="1" id="KW-0812">Transmembrane</keyword>
<dbReference type="EMBL" id="CP092624">
    <property type="protein sequence ID" value="UMM33318.1"/>
    <property type="molecule type" value="Genomic_DNA"/>
</dbReference>
<dbReference type="GO" id="GO:0004725">
    <property type="term" value="F:protein tyrosine phosphatase activity"/>
    <property type="evidence" value="ECO:0007669"/>
    <property type="project" value="InterPro"/>
</dbReference>
<dbReference type="InterPro" id="IPR000494">
    <property type="entry name" value="Rcpt_L-dom"/>
</dbReference>
<dbReference type="Gene3D" id="3.80.20.20">
    <property type="entry name" value="Receptor L-domain"/>
    <property type="match status" value="3"/>
</dbReference>
<name>A0AAE9JLE0_CAEBR</name>
<dbReference type="PANTHER" id="PTHR32525">
    <property type="entry name" value="PROTEIN-TYROSINE-PHOSPHATASE"/>
    <property type="match status" value="1"/>
</dbReference>
<proteinExistence type="predicted"/>
<evidence type="ECO:0008006" key="7">
    <source>
        <dbReference type="Google" id="ProtNLM"/>
    </source>
</evidence>
<keyword evidence="1" id="KW-1133">Transmembrane helix</keyword>
<evidence type="ECO:0000259" key="3">
    <source>
        <dbReference type="PROSITE" id="PS50055"/>
    </source>
</evidence>
<dbReference type="Pfam" id="PF00102">
    <property type="entry name" value="Y_phosphatase"/>
    <property type="match status" value="1"/>
</dbReference>
<dbReference type="Gene3D" id="3.90.190.10">
    <property type="entry name" value="Protein tyrosine phosphatase superfamily"/>
    <property type="match status" value="1"/>
</dbReference>
<reference evidence="5 6" key="1">
    <citation type="submission" date="2022-04" db="EMBL/GenBank/DDBJ databases">
        <title>Chromosome-level reference genomes for two strains of Caenorhabditis briggsae: an improved platform for comparative genomics.</title>
        <authorList>
            <person name="Stevens L."/>
            <person name="Andersen E."/>
        </authorList>
    </citation>
    <scope>NUCLEOTIDE SEQUENCE [LARGE SCALE GENOMIC DNA]</scope>
    <source>
        <strain evidence="5">VX34</strain>
        <tissue evidence="5">Whole-organism</tissue>
    </source>
</reference>
<keyword evidence="1" id="KW-0472">Membrane</keyword>
<dbReference type="PRINTS" id="PR00700">
    <property type="entry name" value="PRTYPHPHTASE"/>
</dbReference>
<dbReference type="Proteomes" id="UP000829354">
    <property type="component" value="Chromosome V"/>
</dbReference>
<feature type="chain" id="PRO_5042099011" description="Protein-tyrosine-phosphatase" evidence="2">
    <location>
        <begin position="20"/>
        <end position="1909"/>
    </location>
</feature>
<dbReference type="SMART" id="SM00194">
    <property type="entry name" value="PTPc"/>
    <property type="match status" value="1"/>
</dbReference>
<dbReference type="SMART" id="SM00404">
    <property type="entry name" value="PTPc_motif"/>
    <property type="match status" value="1"/>
</dbReference>
<keyword evidence="6" id="KW-1185">Reference proteome</keyword>
<dbReference type="InterPro" id="IPR016130">
    <property type="entry name" value="Tyr_Pase_AS"/>
</dbReference>
<dbReference type="InterPro" id="IPR000242">
    <property type="entry name" value="PTP_cat"/>
</dbReference>